<evidence type="ECO:0000313" key="2">
    <source>
        <dbReference type="EMBL" id="KAI5338897.1"/>
    </source>
</evidence>
<sequence length="142" mass="15247">MKKASCTTGRVLGSHSHESDSAICPTRWGSWSPFRIFVVLLNQHIDILRTGEFTLLQVQPRSPVVPFLLTLLLGQPNPNGKKKISQTADANLLIVSSFARRSPASNASYSASLFEAEKPSVMACSNKGPSGVIMTTPAPAPL</sequence>
<comment type="caution">
    <text evidence="2">The sequence shown here is derived from an EMBL/GenBank/DDBJ whole genome shotgun (WGS) entry which is preliminary data.</text>
</comment>
<reference evidence="2 3" key="1">
    <citation type="journal article" date="2022" name="G3 (Bethesda)">
        <title>Whole-genome sequence and methylome profiling of the almond [Prunus dulcis (Mill.) D.A. Webb] cultivar 'Nonpareil'.</title>
        <authorList>
            <person name="D'Amico-Willman K.M."/>
            <person name="Ouma W.Z."/>
            <person name="Meulia T."/>
            <person name="Sideli G.M."/>
            <person name="Gradziel T.M."/>
            <person name="Fresnedo-Ramirez J."/>
        </authorList>
    </citation>
    <scope>NUCLEOTIDE SEQUENCE [LARGE SCALE GENOMIC DNA]</scope>
    <source>
        <strain evidence="2">Clone GOH B32 T37-40</strain>
    </source>
</reference>
<gene>
    <name evidence="2" type="ORF">L3X38_018169</name>
</gene>
<accession>A0AAD4WB94</accession>
<proteinExistence type="predicted"/>
<evidence type="ECO:0000313" key="3">
    <source>
        <dbReference type="Proteomes" id="UP001054821"/>
    </source>
</evidence>
<feature type="region of interest" description="Disordered" evidence="1">
    <location>
        <begin position="1"/>
        <end position="21"/>
    </location>
</feature>
<dbReference type="AlphaFoldDB" id="A0AAD4WB94"/>
<organism evidence="2 3">
    <name type="scientific">Prunus dulcis</name>
    <name type="common">Almond</name>
    <name type="synonym">Amygdalus dulcis</name>
    <dbReference type="NCBI Taxonomy" id="3755"/>
    <lineage>
        <taxon>Eukaryota</taxon>
        <taxon>Viridiplantae</taxon>
        <taxon>Streptophyta</taxon>
        <taxon>Embryophyta</taxon>
        <taxon>Tracheophyta</taxon>
        <taxon>Spermatophyta</taxon>
        <taxon>Magnoliopsida</taxon>
        <taxon>eudicotyledons</taxon>
        <taxon>Gunneridae</taxon>
        <taxon>Pentapetalae</taxon>
        <taxon>rosids</taxon>
        <taxon>fabids</taxon>
        <taxon>Rosales</taxon>
        <taxon>Rosaceae</taxon>
        <taxon>Amygdaloideae</taxon>
        <taxon>Amygdaleae</taxon>
        <taxon>Prunus</taxon>
    </lineage>
</organism>
<name>A0AAD4WB94_PRUDU</name>
<dbReference type="Proteomes" id="UP001054821">
    <property type="component" value="Chromosome 3"/>
</dbReference>
<evidence type="ECO:0000256" key="1">
    <source>
        <dbReference type="SAM" id="MobiDB-lite"/>
    </source>
</evidence>
<dbReference type="EMBL" id="JAJFAZ020000003">
    <property type="protein sequence ID" value="KAI5338897.1"/>
    <property type="molecule type" value="Genomic_DNA"/>
</dbReference>
<keyword evidence="3" id="KW-1185">Reference proteome</keyword>
<protein>
    <submittedName>
        <fullName evidence="2">Uncharacterized protein</fullName>
    </submittedName>
</protein>